<sequence length="215" mass="24690">MNEQDEKLWGPKPEPDPELLARQLNALLDWLRLSSWKPHEAACLIAGVLPPEHASSGIGPWLPGREVWPNRRDSWRKAVKSDIAQIKWFMKEAQIEHDEVPQAWLEFAARQEREPPWLPFAKAHQKCRKYLPSSLREEETIVANEPMKQSDVASLGGKAARDRHPTRIKFYPIVKRMLEVGTKRSKIVAILEEEHGDDAPSPGTIYNWAREINGQ</sequence>
<evidence type="ECO:0000313" key="2">
    <source>
        <dbReference type="Proteomes" id="UP000428330"/>
    </source>
</evidence>
<dbReference type="EMBL" id="CP034348">
    <property type="protein sequence ID" value="QGX98291.1"/>
    <property type="molecule type" value="Genomic_DNA"/>
</dbReference>
<proteinExistence type="predicted"/>
<dbReference type="RefSeq" id="WP_157706924.1">
    <property type="nucleotide sequence ID" value="NZ_CP034348.1"/>
</dbReference>
<accession>A0A6I6IQX7</accession>
<protein>
    <submittedName>
        <fullName evidence="1">Uncharacterized protein</fullName>
    </submittedName>
</protein>
<keyword evidence="2" id="KW-1185">Reference proteome</keyword>
<evidence type="ECO:0000313" key="1">
    <source>
        <dbReference type="EMBL" id="QGX98291.1"/>
    </source>
</evidence>
<gene>
    <name evidence="1" type="ORF">EI983_08340</name>
</gene>
<dbReference type="Proteomes" id="UP000428330">
    <property type="component" value="Chromosome"/>
</dbReference>
<dbReference type="OrthoDB" id="7819040at2"/>
<dbReference type="KEGG" id="rom:EI983_08340"/>
<reference evidence="2" key="1">
    <citation type="submission" date="2018-12" db="EMBL/GenBank/DDBJ databases">
        <title>Complete genome sequence of Roseovarius sp. MME-070.</title>
        <authorList>
            <person name="Nam Y.-D."/>
            <person name="Kang J."/>
            <person name="Chung W.-H."/>
            <person name="Park Y.S."/>
        </authorList>
    </citation>
    <scope>NUCLEOTIDE SEQUENCE [LARGE SCALE GENOMIC DNA]</scope>
    <source>
        <strain evidence="2">MME-070</strain>
    </source>
</reference>
<name>A0A6I6IQX7_9RHOB</name>
<organism evidence="1 2">
    <name type="scientific">Roseovarius faecimaris</name>
    <dbReference type="NCBI Taxonomy" id="2494550"/>
    <lineage>
        <taxon>Bacteria</taxon>
        <taxon>Pseudomonadati</taxon>
        <taxon>Pseudomonadota</taxon>
        <taxon>Alphaproteobacteria</taxon>
        <taxon>Rhodobacterales</taxon>
        <taxon>Roseobacteraceae</taxon>
        <taxon>Roseovarius</taxon>
    </lineage>
</organism>
<dbReference type="AlphaFoldDB" id="A0A6I6IQX7"/>